<dbReference type="Pfam" id="PF24883">
    <property type="entry name" value="NPHP3_N"/>
    <property type="match status" value="1"/>
</dbReference>
<dbReference type="GeneID" id="25777997"/>
<dbReference type="KEGG" id="tatv:25777997"/>
<feature type="repeat" description="ANK" evidence="2">
    <location>
        <begin position="928"/>
        <end position="960"/>
    </location>
</feature>
<feature type="repeat" description="ANK" evidence="2">
    <location>
        <begin position="862"/>
        <end position="894"/>
    </location>
</feature>
<dbReference type="InterPro" id="IPR035994">
    <property type="entry name" value="Nucleoside_phosphorylase_sf"/>
</dbReference>
<dbReference type="SMART" id="SM00248">
    <property type="entry name" value="ANK"/>
    <property type="match status" value="8"/>
</dbReference>
<dbReference type="PROSITE" id="PS50088">
    <property type="entry name" value="ANK_REPEAT"/>
    <property type="match status" value="8"/>
</dbReference>
<accession>G9P0A6</accession>
<dbReference type="Pfam" id="PF12796">
    <property type="entry name" value="Ank_2"/>
    <property type="match status" value="2"/>
</dbReference>
<keyword evidence="7" id="KW-1185">Reference proteome</keyword>
<evidence type="ECO:0000313" key="7">
    <source>
        <dbReference type="Proteomes" id="UP000005426"/>
    </source>
</evidence>
<dbReference type="STRING" id="452589.G9P0A6"/>
<feature type="region of interest" description="Disordered" evidence="3">
    <location>
        <begin position="1"/>
        <end position="32"/>
    </location>
</feature>
<dbReference type="Pfam" id="PF22939">
    <property type="entry name" value="WHD_GPIID"/>
    <property type="match status" value="1"/>
</dbReference>
<organism evidence="6 7">
    <name type="scientific">Hypocrea atroviridis (strain ATCC 20476 / IMI 206040)</name>
    <name type="common">Trichoderma atroviride</name>
    <dbReference type="NCBI Taxonomy" id="452589"/>
    <lineage>
        <taxon>Eukaryota</taxon>
        <taxon>Fungi</taxon>
        <taxon>Dikarya</taxon>
        <taxon>Ascomycota</taxon>
        <taxon>Pezizomycotina</taxon>
        <taxon>Sordariomycetes</taxon>
        <taxon>Hypocreomycetidae</taxon>
        <taxon>Hypocreales</taxon>
        <taxon>Hypocreaceae</taxon>
        <taxon>Trichoderma</taxon>
    </lineage>
</organism>
<reference evidence="6 7" key="1">
    <citation type="journal article" date="2011" name="Genome Biol.">
        <title>Comparative genome sequence analysis underscores mycoparasitism as the ancestral life style of Trichoderma.</title>
        <authorList>
            <person name="Kubicek C.P."/>
            <person name="Herrera-Estrella A."/>
            <person name="Seidl-Seiboth V."/>
            <person name="Martinez D.A."/>
            <person name="Druzhinina I.S."/>
            <person name="Thon M."/>
            <person name="Zeilinger S."/>
            <person name="Casas-Flores S."/>
            <person name="Horwitz B.A."/>
            <person name="Mukherjee P.K."/>
            <person name="Mukherjee M."/>
            <person name="Kredics L."/>
            <person name="Alcaraz L.D."/>
            <person name="Aerts A."/>
            <person name="Antal Z."/>
            <person name="Atanasova L."/>
            <person name="Cervantes-Badillo M.G."/>
            <person name="Challacombe J."/>
            <person name="Chertkov O."/>
            <person name="McCluskey K."/>
            <person name="Coulpier F."/>
            <person name="Deshpande N."/>
            <person name="von Doehren H."/>
            <person name="Ebbole D.J."/>
            <person name="Esquivel-Naranjo E.U."/>
            <person name="Fekete E."/>
            <person name="Flipphi M."/>
            <person name="Glaser F."/>
            <person name="Gomez-Rodriguez E.Y."/>
            <person name="Gruber S."/>
            <person name="Han C."/>
            <person name="Henrissat B."/>
            <person name="Hermosa R."/>
            <person name="Hernandez-Onate M."/>
            <person name="Karaffa L."/>
            <person name="Kosti I."/>
            <person name="Le Crom S."/>
            <person name="Lindquist E."/>
            <person name="Lucas S."/>
            <person name="Luebeck M."/>
            <person name="Luebeck P.S."/>
            <person name="Margeot A."/>
            <person name="Metz B."/>
            <person name="Misra M."/>
            <person name="Nevalainen H."/>
            <person name="Omann M."/>
            <person name="Packer N."/>
            <person name="Perrone G."/>
            <person name="Uresti-Rivera E.E."/>
            <person name="Salamov A."/>
            <person name="Schmoll M."/>
            <person name="Seiboth B."/>
            <person name="Shapiro H."/>
            <person name="Sukno S."/>
            <person name="Tamayo-Ramos J.A."/>
            <person name="Tisch D."/>
            <person name="Wiest A."/>
            <person name="Wilkinson H.H."/>
            <person name="Zhang M."/>
            <person name="Coutinho P.M."/>
            <person name="Kenerley C.M."/>
            <person name="Monte E."/>
            <person name="Baker S.E."/>
            <person name="Grigoriev I.V."/>
        </authorList>
    </citation>
    <scope>NUCLEOTIDE SEQUENCE [LARGE SCALE GENOMIC DNA]</scope>
    <source>
        <strain evidence="7">ATCC 20476 / IMI 206040</strain>
    </source>
</reference>
<proteinExistence type="predicted"/>
<evidence type="ECO:0000256" key="1">
    <source>
        <dbReference type="ARBA" id="ARBA00022737"/>
    </source>
</evidence>
<dbReference type="Gene3D" id="3.40.50.300">
    <property type="entry name" value="P-loop containing nucleotide triphosphate hydrolases"/>
    <property type="match status" value="1"/>
</dbReference>
<gene>
    <name evidence="6" type="ORF">TRIATDRAFT_223198</name>
</gene>
<dbReference type="InterPro" id="IPR036770">
    <property type="entry name" value="Ankyrin_rpt-contain_sf"/>
</dbReference>
<dbReference type="OMA" id="VFLDERH"/>
<dbReference type="EMBL" id="ABDG02000025">
    <property type="protein sequence ID" value="EHK44149.1"/>
    <property type="molecule type" value="Genomic_DNA"/>
</dbReference>
<protein>
    <submittedName>
        <fullName evidence="6">Ankyrin repeat protein</fullName>
    </submittedName>
</protein>
<name>G9P0A6_HYPAI</name>
<dbReference type="GO" id="GO:0009116">
    <property type="term" value="P:nucleoside metabolic process"/>
    <property type="evidence" value="ECO:0007669"/>
    <property type="project" value="InterPro"/>
</dbReference>
<dbReference type="PROSITE" id="PS50297">
    <property type="entry name" value="ANK_REP_REGION"/>
    <property type="match status" value="7"/>
</dbReference>
<dbReference type="InterPro" id="IPR056884">
    <property type="entry name" value="NPHP3-like_N"/>
</dbReference>
<feature type="repeat" description="ANK" evidence="2">
    <location>
        <begin position="961"/>
        <end position="993"/>
    </location>
</feature>
<dbReference type="SUPFAM" id="SSF52540">
    <property type="entry name" value="P-loop containing nucleoside triphosphate hydrolases"/>
    <property type="match status" value="1"/>
</dbReference>
<dbReference type="AlphaFoldDB" id="G9P0A6"/>
<sequence length="1129" mass="125652">MSKDRDENGGSTAPAREKRKRSTSDSAGRTAAERKLAHADYTVGWICALQIEYVAAQIFLDQVHQAPEHVHPHDDNCYALGRIGRHNIVIAVLPNGEYGISSATGVAKNMLSSFPNVRIGLMVGIGGGAPSEKHDIRLGDVVVSAPRDGTGGVFQYDFGKAIQDGTLHTTGFLNQPPTFLLTAVNGLETDYEIHGHQLEESINDVLEKLPRLRRKYARPLPSTDRLYQSAAIHPLTIEENCPNCCDNDSSNIIVRVDRTQEDDNPAIHHGLIASANQVMKDALIRDKLIKEKDVLCFEMEAAGLMNQFPCLVIRGICDYSDSHKNKEWQGYAAMAAAAYTKDLLSRIPPNKVEEENRIIDVLKSQCQLVNNVFDGVEKLLSVHYDQEHQNILKWLAPIDFAIQQSEYIKIRQRGTCHWFLASDEYLSWLKSDNQTLFCPGVPGAGKTIMSAAVIDDLLYGRYKDDASVGISYLYCDFRRHNEQKTNDLIANLLKQLIQKQRRIPDCVQILYDEYNEIQKRPSLTELLEALHSVSSLYSKVFILVDALDECQETDGCRKIFLSEILKLQRETNVNIFATSRFVQEIADTFDQSVHFEIRAKDEDVQAFLDSRMDRLPNFILTKPDLQNEIKTKISQLSDGMFLLVRLHVDSLARLPTVGDIRQALRNLPRSLGKIYQQAITRIESQGQHLCQLARKVISWLIHAKRVLSMTELQHAVAVKTGNLELDEEFIPDRETMASIYAGLVTHDTERDVLRLAHYTIQDYFEKEGKFWISDAETDITTVCVTYLSFHAFEGGICKTQFEYDQRLASNVLYHYAANYWGHHARASTNTQPILEFLHSKAKVSAADQALERGRRFFDDLGGGKIGFHLAAHFGLENIATRLLEDGQSVNARDHRGYTPIVCAIRGGHQGMVEHLLRIGAKANSKDYRGRTPLFEAISHADDAVVKLLLGNGATVKMADWKGRTPLYYASDIGDIGIAMLLLQSGADVDVPNNYGQTPLFQASGSGHEDIVRLLLNLGAEIDAADQDGRTPLLCTSQWGHANIAKVLIENGAEIDAPDNDGQTPLAAASSLGHKDVVKVLLENGAGVHAVNADGHTPLCLANFHGRKEILKLLLEHGAGAGAIEFDTES</sequence>
<feature type="repeat" description="ANK" evidence="2">
    <location>
        <begin position="1093"/>
        <end position="1125"/>
    </location>
</feature>
<dbReference type="PANTHER" id="PTHR46082:SF11">
    <property type="entry name" value="AAA+ ATPASE DOMAIN-CONTAINING PROTEIN-RELATED"/>
    <property type="match status" value="1"/>
</dbReference>
<dbReference type="HOGENOM" id="CLU_000288_34_2_1"/>
<dbReference type="PANTHER" id="PTHR46082">
    <property type="entry name" value="ATP/GTP-BINDING PROTEIN-RELATED"/>
    <property type="match status" value="1"/>
</dbReference>
<evidence type="ECO:0000259" key="4">
    <source>
        <dbReference type="Pfam" id="PF22939"/>
    </source>
</evidence>
<comment type="caution">
    <text evidence="6">The sequence shown here is derived from an EMBL/GenBank/DDBJ whole genome shotgun (WGS) entry which is preliminary data.</text>
</comment>
<evidence type="ECO:0000313" key="6">
    <source>
        <dbReference type="EMBL" id="EHK44149.1"/>
    </source>
</evidence>
<feature type="repeat" description="ANK" evidence="2">
    <location>
        <begin position="895"/>
        <end position="927"/>
    </location>
</feature>
<feature type="domain" description="GPI inositol-deacylase winged helix" evidence="4">
    <location>
        <begin position="686"/>
        <end position="768"/>
    </location>
</feature>
<dbReference type="InterPro" id="IPR053137">
    <property type="entry name" value="NLR-like"/>
</dbReference>
<dbReference type="InterPro" id="IPR027417">
    <property type="entry name" value="P-loop_NTPase"/>
</dbReference>
<evidence type="ECO:0000256" key="2">
    <source>
        <dbReference type="PROSITE-ProRule" id="PRU00023"/>
    </source>
</evidence>
<dbReference type="Pfam" id="PF00023">
    <property type="entry name" value="Ank"/>
    <property type="match status" value="1"/>
</dbReference>
<dbReference type="Gene3D" id="1.25.40.20">
    <property type="entry name" value="Ankyrin repeat-containing domain"/>
    <property type="match status" value="1"/>
</dbReference>
<feature type="domain" description="Nephrocystin 3-like N-terminal" evidence="5">
    <location>
        <begin position="414"/>
        <end position="580"/>
    </location>
</feature>
<keyword evidence="2" id="KW-0040">ANK repeat</keyword>
<evidence type="ECO:0000259" key="5">
    <source>
        <dbReference type="Pfam" id="PF24883"/>
    </source>
</evidence>
<keyword evidence="1" id="KW-0677">Repeat</keyword>
<dbReference type="PRINTS" id="PR01415">
    <property type="entry name" value="ANKYRIN"/>
</dbReference>
<feature type="repeat" description="ANK" evidence="2">
    <location>
        <begin position="1027"/>
        <end position="1059"/>
    </location>
</feature>
<feature type="repeat" description="ANK" evidence="2">
    <location>
        <begin position="1060"/>
        <end position="1092"/>
    </location>
</feature>
<dbReference type="SUPFAM" id="SSF48403">
    <property type="entry name" value="Ankyrin repeat"/>
    <property type="match status" value="1"/>
</dbReference>
<dbReference type="Gene3D" id="3.40.50.1580">
    <property type="entry name" value="Nucleoside phosphorylase domain"/>
    <property type="match status" value="1"/>
</dbReference>
<dbReference type="InterPro" id="IPR002110">
    <property type="entry name" value="Ankyrin_rpt"/>
</dbReference>
<evidence type="ECO:0000256" key="3">
    <source>
        <dbReference type="SAM" id="MobiDB-lite"/>
    </source>
</evidence>
<dbReference type="OrthoDB" id="1577640at2759"/>
<dbReference type="Proteomes" id="UP000005426">
    <property type="component" value="Unassembled WGS sequence"/>
</dbReference>
<dbReference type="GO" id="GO:0003824">
    <property type="term" value="F:catalytic activity"/>
    <property type="evidence" value="ECO:0007669"/>
    <property type="project" value="InterPro"/>
</dbReference>
<dbReference type="eggNOG" id="KOG4177">
    <property type="taxonomic scope" value="Eukaryota"/>
</dbReference>
<feature type="repeat" description="ANK" evidence="2">
    <location>
        <begin position="994"/>
        <end position="1026"/>
    </location>
</feature>
<dbReference type="SUPFAM" id="SSF53167">
    <property type="entry name" value="Purine and uridine phosphorylases"/>
    <property type="match status" value="1"/>
</dbReference>
<dbReference type="InterPro" id="IPR054471">
    <property type="entry name" value="GPIID_WHD"/>
</dbReference>